<gene>
    <name evidence="1" type="ORF">VL15_04655</name>
</gene>
<protein>
    <recommendedName>
        <fullName evidence="3">Toxin SymE-like domain-containing protein</fullName>
    </recommendedName>
</protein>
<dbReference type="PATRIC" id="fig|292.27.peg.114"/>
<evidence type="ECO:0000313" key="1">
    <source>
        <dbReference type="EMBL" id="KML61788.1"/>
    </source>
</evidence>
<evidence type="ECO:0008006" key="3">
    <source>
        <dbReference type="Google" id="ProtNLM"/>
    </source>
</evidence>
<evidence type="ECO:0000313" key="2">
    <source>
        <dbReference type="Proteomes" id="UP000036338"/>
    </source>
</evidence>
<dbReference type="EMBL" id="LDWR01000010">
    <property type="protein sequence ID" value="KML61788.1"/>
    <property type="molecule type" value="Genomic_DNA"/>
</dbReference>
<proteinExistence type="predicted"/>
<dbReference type="RefSeq" id="WP_048243428.1">
    <property type="nucleotide sequence ID" value="NZ_LDWR01000010.1"/>
</dbReference>
<dbReference type="Proteomes" id="UP000036338">
    <property type="component" value="Unassembled WGS sequence"/>
</dbReference>
<dbReference type="AlphaFoldDB" id="A0A0J5XD76"/>
<reference evidence="1 2" key="1">
    <citation type="submission" date="2015-05" db="EMBL/GenBank/DDBJ databases">
        <title>Draft genome of Burkholderia cepacia LK29.</title>
        <authorList>
            <person name="Chan X.Y."/>
        </authorList>
    </citation>
    <scope>NUCLEOTIDE SEQUENCE [LARGE SCALE GENOMIC DNA]</scope>
    <source>
        <strain evidence="1 2">LK29</strain>
    </source>
</reference>
<comment type="caution">
    <text evidence="1">The sequence shown here is derived from an EMBL/GenBank/DDBJ whole genome shotgun (WGS) entry which is preliminary data.</text>
</comment>
<accession>A0A0J5XD76</accession>
<organism evidence="1 2">
    <name type="scientific">Burkholderia cepacia</name>
    <name type="common">Pseudomonas cepacia</name>
    <dbReference type="NCBI Taxonomy" id="292"/>
    <lineage>
        <taxon>Bacteria</taxon>
        <taxon>Pseudomonadati</taxon>
        <taxon>Pseudomonadota</taxon>
        <taxon>Betaproteobacteria</taxon>
        <taxon>Burkholderiales</taxon>
        <taxon>Burkholderiaceae</taxon>
        <taxon>Burkholderia</taxon>
        <taxon>Burkholderia cepacia complex</taxon>
    </lineage>
</organism>
<sequence length="73" mass="8468">MAKANDKARPPITERFVTIQESWGVPKRMHIRPDTFYPYMKIGGMWLVNDARFVPGRKVQITIEPGRLVITQL</sequence>
<name>A0A0J5XD76_BURCE</name>